<accession>A0A158R777</accession>
<dbReference type="GO" id="GO:0004672">
    <property type="term" value="F:protein kinase activity"/>
    <property type="evidence" value="ECO:0007669"/>
    <property type="project" value="InterPro"/>
</dbReference>
<feature type="region of interest" description="Disordered" evidence="2">
    <location>
        <begin position="1094"/>
        <end position="1116"/>
    </location>
</feature>
<reference evidence="4 5" key="2">
    <citation type="submission" date="2018-11" db="EMBL/GenBank/DDBJ databases">
        <authorList>
            <consortium name="Pathogen Informatics"/>
        </authorList>
    </citation>
    <scope>NUCLEOTIDE SEQUENCE [LARGE SCALE GENOMIC DNA]</scope>
</reference>
<dbReference type="SUPFAM" id="SSF56112">
    <property type="entry name" value="Protein kinase-like (PK-like)"/>
    <property type="match status" value="1"/>
</dbReference>
<dbReference type="InterPro" id="IPR011009">
    <property type="entry name" value="Kinase-like_dom_sf"/>
</dbReference>
<dbReference type="PANTHER" id="PTHR13239:SF4">
    <property type="entry name" value="AT25231P"/>
    <property type="match status" value="1"/>
</dbReference>
<dbReference type="InterPro" id="IPR000719">
    <property type="entry name" value="Prot_kinase_dom"/>
</dbReference>
<evidence type="ECO:0000313" key="4">
    <source>
        <dbReference type="EMBL" id="VDK31617.1"/>
    </source>
</evidence>
<dbReference type="WBParaSite" id="TASK_0000330701-mRNA-1">
    <property type="protein sequence ID" value="TASK_0000330701-mRNA-1"/>
    <property type="gene ID" value="TASK_0000330701"/>
</dbReference>
<dbReference type="GO" id="GO:0005829">
    <property type="term" value="C:cytosol"/>
    <property type="evidence" value="ECO:0007669"/>
    <property type="project" value="TreeGrafter"/>
</dbReference>
<dbReference type="STRING" id="60517.A0A158R777"/>
<dbReference type="InterPro" id="IPR040185">
    <property type="entry name" value="Far11/STRP"/>
</dbReference>
<comment type="similarity">
    <text evidence="1">Belongs to the STRIP family.</text>
</comment>
<dbReference type="Gene3D" id="1.10.510.10">
    <property type="entry name" value="Transferase(Phosphotransferase) domain 1"/>
    <property type="match status" value="1"/>
</dbReference>
<dbReference type="GO" id="GO:0007010">
    <property type="term" value="P:cytoskeleton organization"/>
    <property type="evidence" value="ECO:0007669"/>
    <property type="project" value="TreeGrafter"/>
</dbReference>
<organism evidence="6">
    <name type="scientific">Taenia asiatica</name>
    <name type="common">Asian tapeworm</name>
    <dbReference type="NCBI Taxonomy" id="60517"/>
    <lineage>
        <taxon>Eukaryota</taxon>
        <taxon>Metazoa</taxon>
        <taxon>Spiralia</taxon>
        <taxon>Lophotrochozoa</taxon>
        <taxon>Platyhelminthes</taxon>
        <taxon>Cestoda</taxon>
        <taxon>Eucestoda</taxon>
        <taxon>Cyclophyllidea</taxon>
        <taxon>Taeniidae</taxon>
        <taxon>Taenia</taxon>
    </lineage>
</organism>
<dbReference type="PANTHER" id="PTHR13239">
    <property type="entry name" value="PROTEIN REQUIRED FOR HYPHAL ANASTOMOSIS HAM-2"/>
    <property type="match status" value="1"/>
</dbReference>
<feature type="compositionally biased region" description="Basic and acidic residues" evidence="2">
    <location>
        <begin position="1103"/>
        <end position="1115"/>
    </location>
</feature>
<protein>
    <submittedName>
        <fullName evidence="6">Protein kinase domain-containing protein</fullName>
    </submittedName>
</protein>
<proteinExistence type="inferred from homology"/>
<feature type="domain" description="Protein kinase" evidence="3">
    <location>
        <begin position="707"/>
        <end position="1033"/>
    </location>
</feature>
<dbReference type="EMBL" id="UYRS01018294">
    <property type="protein sequence ID" value="VDK31617.1"/>
    <property type="molecule type" value="Genomic_DNA"/>
</dbReference>
<sequence>MEESGFDEQNNDIDFVYNDADEYGVEISELYSYSEENEFMENVKAFTETFKGVGKWVDVDDKTRRGYVNKLLDILESSDKDNRIKAARSLLYLLQGVFKECDLEEDQITWARRNVYLCIECGVLSAVLSLLLLEIHYEDWARNLSSAASDSDANCDAAKKQSVTLLSSTNIRIVLSIIYTIVETVRDGCQSANVSKPITASTATMGKSPLLSSVDHTAKLREQLIEELGSPINNGSCLAIVLFGMVHRFCSGLAPHFPMKKTILLLWKTILLTLGPLSSLFERKNRDRCLANLPELHEDTHMVVRRIRANSPPANPADNLLNRPVRPNNRHSAIGQGTQGPHQGSLAGGRLAVQQQIAQQQLQQQLNQRHMQRRWNITFNLSNSDNGGGGETVEESVALGSATPRPGSPVKSVDGNDQTLANLGPQFSHSILSQQLITGIMNSLADVKVLPWRPKVRTSDIENFLDSARQKFIGFRVANDTTTLYGLPEPIHEAVKVLKKYHYVSLGEVQIKREADFAKYPLLLGKENVPDTPTERLYVAMLPLLPQYMIAILKVLLASAPTSRTKTEPINILAEITPLEAPDNQLQTLIMNYDVNRHREIIVKAISGLLLLLLKHFKLNHIYQFEYISQLLVVANCIPLVLKFFNQNTLLYVQAKNSSWLTAFFHTPSEQRLVPLLLAQHVFLYQSAPNLEHVNQVEALSNPGLQRSMGDKLGQDIWYCDVEFVTKMEIMLVVFKSSPILKRALRVRHSMLQLYVLKLLKLQSRYFGRQWRKNNMSVMSAIYQKVRHRLTDDWAYGNEIETQPWDSQMEECTLRSCIEQFHQRRYYSDCLEPDFHPVDNHLSSVLNQPMELPSGFKRNYERWLEEEVFSTPINWDRVILNDPIANAMKSKEIEESRKENVFLTSRGRVKLGDFGIAKILKGTLDLARTCIGTPYYLSPEICENKPYNNKSDIWALGCVLYELTTLKHPFDAGNIKSLVLKIISGRYPPISPKYSNDLRNLIAKLFQRNPRERPGITAILKYPIVHSRIHHFLSTAWHHQDSNSWISVVRPAVASPTIASKAGQLEPVSVSTLSRYQKYFAALNEFKRRVREDGNNVLSSGDGHQRFDSLPDRESGVPSGDMVSLAIVGKPAYHCSLVCILVAKVYPRVQRSNDKVERNYLLQDYLERRLAAAKNRAKSDNRSHGVACALGHCPSCKSHHYFERLFGFGIFPVFVNGYSGRKISLNGEAWMETEKSDTPATPEVIRMDCSLASVPNQGAVSTSSGYEDKVRVSFHPLSKSLTADTQQAFSQTTAKPLELFDSKKYSTKDPQNHTPQRSQSQPSDTRLIPCAHYPPDPVTSVPSPLQQQISTITDSGFTTTIETPQSLHQTPTPVPSDTERTLTFHSVLLQLLETDGEEHADFAEDSIPVPELADEKPPSRFFIAEQIRMALEKTLDLDTLIKCYNVVQNLQESEDDELHIGREVIASIVGQSRASEVFDRVLQLVLADGTYIDGNIHITLLPIQKGVASLNTT</sequence>
<dbReference type="Pfam" id="PF00069">
    <property type="entry name" value="Pkinase"/>
    <property type="match status" value="1"/>
</dbReference>
<dbReference type="Pfam" id="PF07923">
    <property type="entry name" value="N1221"/>
    <property type="match status" value="1"/>
</dbReference>
<dbReference type="GO" id="GO:0005524">
    <property type="term" value="F:ATP binding"/>
    <property type="evidence" value="ECO:0007669"/>
    <property type="project" value="InterPro"/>
</dbReference>
<evidence type="ECO:0000256" key="1">
    <source>
        <dbReference type="ARBA" id="ARBA00007062"/>
    </source>
</evidence>
<evidence type="ECO:0000313" key="5">
    <source>
        <dbReference type="Proteomes" id="UP000282613"/>
    </source>
</evidence>
<dbReference type="InterPro" id="IPR012486">
    <property type="entry name" value="Far11/STRP_N"/>
</dbReference>
<feature type="compositionally biased region" description="Polar residues" evidence="2">
    <location>
        <begin position="1312"/>
        <end position="1324"/>
    </location>
</feature>
<gene>
    <name evidence="4" type="ORF">TASK_LOCUS3308</name>
</gene>
<dbReference type="Pfam" id="PF11882">
    <property type="entry name" value="DUF3402"/>
    <property type="match status" value="2"/>
</dbReference>
<feature type="region of interest" description="Disordered" evidence="2">
    <location>
        <begin position="1304"/>
        <end position="1332"/>
    </location>
</feature>
<name>A0A158R777_TAEAS</name>
<dbReference type="Proteomes" id="UP000282613">
    <property type="component" value="Unassembled WGS sequence"/>
</dbReference>
<evidence type="ECO:0000313" key="6">
    <source>
        <dbReference type="WBParaSite" id="TASK_0000330701-mRNA-1"/>
    </source>
</evidence>
<dbReference type="PROSITE" id="PS50011">
    <property type="entry name" value="PROTEIN_KINASE_DOM"/>
    <property type="match status" value="1"/>
</dbReference>
<dbReference type="OrthoDB" id="18234at2759"/>
<evidence type="ECO:0000256" key="2">
    <source>
        <dbReference type="SAM" id="MobiDB-lite"/>
    </source>
</evidence>
<dbReference type="SMART" id="SM01293">
    <property type="entry name" value="DUF3402"/>
    <property type="match status" value="1"/>
</dbReference>
<evidence type="ECO:0000259" key="3">
    <source>
        <dbReference type="PROSITE" id="PS50011"/>
    </source>
</evidence>
<keyword evidence="5" id="KW-1185">Reference proteome</keyword>
<reference evidence="6" key="1">
    <citation type="submission" date="2016-04" db="UniProtKB">
        <authorList>
            <consortium name="WormBaseParasite"/>
        </authorList>
    </citation>
    <scope>IDENTIFICATION</scope>
</reference>
<dbReference type="InterPro" id="IPR021819">
    <property type="entry name" value="Far11/STRP_C"/>
</dbReference>
<dbReference type="SMART" id="SM01292">
    <property type="entry name" value="N1221"/>
    <property type="match status" value="1"/>
</dbReference>